<feature type="domain" description="DUF4037" evidence="1">
    <location>
        <begin position="128"/>
        <end position="226"/>
    </location>
</feature>
<accession>A0A7W7DBQ6</accession>
<dbReference type="Proteomes" id="UP000542210">
    <property type="component" value="Unassembled WGS sequence"/>
</dbReference>
<dbReference type="AlphaFoldDB" id="A0A7W7DBQ6"/>
<comment type="caution">
    <text evidence="2">The sequence shown here is derived from an EMBL/GenBank/DDBJ whole genome shotgun (WGS) entry which is preliminary data.</text>
</comment>
<name>A0A7W7DBQ6_9ACTN</name>
<evidence type="ECO:0000313" key="2">
    <source>
        <dbReference type="EMBL" id="MBB4703639.1"/>
    </source>
</evidence>
<protein>
    <recommendedName>
        <fullName evidence="1">DUF4037 domain-containing protein</fullName>
    </recommendedName>
</protein>
<dbReference type="Pfam" id="PF13228">
    <property type="entry name" value="DUF4037"/>
    <property type="match status" value="1"/>
</dbReference>
<proteinExistence type="predicted"/>
<sequence length="347" mass="38180">MSDFAPGFVPGLELSRAYYTEVVKPILGEVPHGAALIGPGSEVLSFDTERSTDHDWGPRVLVFVDPDLAEGIAARLPEALPARFRGYPTAFGSDRNPVRHGVLVTGFGAWARARLGFDPRGEIATADWLGASWQRLAEMTSGEVYHDGLGDLGRARENLRWYPRQVWRYVLACQWRRVAQIESFPGRCGEVGDDLGSLLVTGRLVEDLMRLCLLMRRRYPPYAKWLGSAFARLPGSAELGESFAAALSARGWRDREDHLCRAYERVAALHNRLALTPPLDPSVRPYFDRPFRVIGAARFAEALLDGAGPELGALPPLGAVDQFCDSTDVLADATRSRTLSRAVHIAA</sequence>
<evidence type="ECO:0000313" key="3">
    <source>
        <dbReference type="Proteomes" id="UP000542210"/>
    </source>
</evidence>
<evidence type="ECO:0000259" key="1">
    <source>
        <dbReference type="Pfam" id="PF13228"/>
    </source>
</evidence>
<dbReference type="InterPro" id="IPR025117">
    <property type="entry name" value="DUF4037"/>
</dbReference>
<gene>
    <name evidence="2" type="ORF">BJ982_005183</name>
</gene>
<keyword evidence="3" id="KW-1185">Reference proteome</keyword>
<dbReference type="RefSeq" id="WP_184884178.1">
    <property type="nucleotide sequence ID" value="NZ_BOOV01000001.1"/>
</dbReference>
<reference evidence="2 3" key="1">
    <citation type="submission" date="2020-08" db="EMBL/GenBank/DDBJ databases">
        <title>Sequencing the genomes of 1000 actinobacteria strains.</title>
        <authorList>
            <person name="Klenk H.-P."/>
        </authorList>
    </citation>
    <scope>NUCLEOTIDE SEQUENCE [LARGE SCALE GENOMIC DNA]</scope>
    <source>
        <strain evidence="2 3">DSM 45784</strain>
    </source>
</reference>
<organism evidence="2 3">
    <name type="scientific">Sphaerisporangium siamense</name>
    <dbReference type="NCBI Taxonomy" id="795645"/>
    <lineage>
        <taxon>Bacteria</taxon>
        <taxon>Bacillati</taxon>
        <taxon>Actinomycetota</taxon>
        <taxon>Actinomycetes</taxon>
        <taxon>Streptosporangiales</taxon>
        <taxon>Streptosporangiaceae</taxon>
        <taxon>Sphaerisporangium</taxon>
    </lineage>
</organism>
<dbReference type="EMBL" id="JACHND010000001">
    <property type="protein sequence ID" value="MBB4703639.1"/>
    <property type="molecule type" value="Genomic_DNA"/>
</dbReference>